<accession>M6W1B0</accession>
<feature type="region of interest" description="Disordered" evidence="1">
    <location>
        <begin position="127"/>
        <end position="158"/>
    </location>
</feature>
<dbReference type="EMBL" id="AKWF02000052">
    <property type="protein sequence ID" value="EMO63507.1"/>
    <property type="molecule type" value="Genomic_DNA"/>
</dbReference>
<feature type="transmembrane region" description="Helical" evidence="2">
    <location>
        <begin position="16"/>
        <end position="35"/>
    </location>
</feature>
<keyword evidence="2" id="KW-0472">Membrane</keyword>
<feature type="compositionally biased region" description="Polar residues" evidence="1">
    <location>
        <begin position="148"/>
        <end position="158"/>
    </location>
</feature>
<name>M6W1B0_LEPBO</name>
<sequence>MKEKIFYVINLDNKRILILSTFLIGLLFSFFFLGVSVGKKRAGDSNEESLALNEFKNQKIQDSIPFSEPGQVEGNASAEIPEVNVNSPSNANSQESVTFKNIPPAAEVVEFKKPETHVEKENRTALETLSVKEPSDSKKTKRNEEKNQNGFPPSLQSNRAYFHFKLRLLRKKKRRMD</sequence>
<dbReference type="AlphaFoldDB" id="M6W1B0"/>
<dbReference type="Proteomes" id="UP000012159">
    <property type="component" value="Unassembled WGS sequence"/>
</dbReference>
<reference evidence="3 4" key="1">
    <citation type="submission" date="2013-01" db="EMBL/GenBank/DDBJ databases">
        <authorList>
            <person name="Harkins D.M."/>
            <person name="Durkin A.S."/>
            <person name="Brinkac L.M."/>
            <person name="Haft D.H."/>
            <person name="Selengut J.D."/>
            <person name="Sanka R."/>
            <person name="DePew J."/>
            <person name="Purushe J."/>
            <person name="Picardeau M."/>
            <person name="Werts C."/>
            <person name="Goarant C."/>
            <person name="Vinetz J.M."/>
            <person name="Sutton G.G."/>
            <person name="Nierman W.C."/>
            <person name="Fouts D.E."/>
        </authorList>
    </citation>
    <scope>NUCLEOTIDE SEQUENCE [LARGE SCALE GENOMIC DNA]</scope>
    <source>
        <strain evidence="3 4">200901868</strain>
    </source>
</reference>
<feature type="region of interest" description="Disordered" evidence="1">
    <location>
        <begin position="64"/>
        <end position="99"/>
    </location>
</feature>
<feature type="compositionally biased region" description="Basic and acidic residues" evidence="1">
    <location>
        <begin position="133"/>
        <end position="147"/>
    </location>
</feature>
<evidence type="ECO:0000313" key="4">
    <source>
        <dbReference type="Proteomes" id="UP000012159"/>
    </source>
</evidence>
<keyword evidence="2" id="KW-0812">Transmembrane</keyword>
<evidence type="ECO:0000256" key="2">
    <source>
        <dbReference type="SAM" id="Phobius"/>
    </source>
</evidence>
<protein>
    <submittedName>
        <fullName evidence="3">Uncharacterized protein</fullName>
    </submittedName>
</protein>
<feature type="compositionally biased region" description="Polar residues" evidence="1">
    <location>
        <begin position="84"/>
        <end position="99"/>
    </location>
</feature>
<dbReference type="STRING" id="1192866.LEP1GSC133_4783"/>
<evidence type="ECO:0000313" key="3">
    <source>
        <dbReference type="EMBL" id="EMO63507.1"/>
    </source>
</evidence>
<gene>
    <name evidence="3" type="ORF">LEP1GSC133_4783</name>
</gene>
<proteinExistence type="predicted"/>
<organism evidence="3 4">
    <name type="scientific">Leptospira borgpetersenii serovar Pomona str. 200901868</name>
    <dbReference type="NCBI Taxonomy" id="1192866"/>
    <lineage>
        <taxon>Bacteria</taxon>
        <taxon>Pseudomonadati</taxon>
        <taxon>Spirochaetota</taxon>
        <taxon>Spirochaetia</taxon>
        <taxon>Leptospirales</taxon>
        <taxon>Leptospiraceae</taxon>
        <taxon>Leptospira</taxon>
    </lineage>
</organism>
<comment type="caution">
    <text evidence="3">The sequence shown here is derived from an EMBL/GenBank/DDBJ whole genome shotgun (WGS) entry which is preliminary data.</text>
</comment>
<keyword evidence="2" id="KW-1133">Transmembrane helix</keyword>
<evidence type="ECO:0000256" key="1">
    <source>
        <dbReference type="SAM" id="MobiDB-lite"/>
    </source>
</evidence>